<proteinExistence type="predicted"/>
<evidence type="ECO:0000313" key="1">
    <source>
        <dbReference type="EMBL" id="KUM48943.1"/>
    </source>
</evidence>
<comment type="caution">
    <text evidence="1">The sequence shown here is derived from an EMBL/GenBank/DDBJ whole genome shotgun (WGS) entry which is preliminary data.</text>
</comment>
<protein>
    <submittedName>
        <fullName evidence="1">Uncharacterized protein</fullName>
    </submittedName>
</protein>
<name>A0A101M116_PICGL</name>
<dbReference type="AlphaFoldDB" id="A0A101M116"/>
<accession>A0A101M116</accession>
<sequence>MLPELQKILQLSKKKRIGDLYLAQKYTILRIYGSELKPYRLPVYLTPIILAMEYIRQRLSSDHTHFAVTK</sequence>
<organism evidence="1">
    <name type="scientific">Picea glauca</name>
    <name type="common">White spruce</name>
    <name type="synonym">Pinus glauca</name>
    <dbReference type="NCBI Taxonomy" id="3330"/>
    <lineage>
        <taxon>Eukaryota</taxon>
        <taxon>Viridiplantae</taxon>
        <taxon>Streptophyta</taxon>
        <taxon>Embryophyta</taxon>
        <taxon>Tracheophyta</taxon>
        <taxon>Spermatophyta</taxon>
        <taxon>Pinopsida</taxon>
        <taxon>Pinidae</taxon>
        <taxon>Conifers I</taxon>
        <taxon>Pinales</taxon>
        <taxon>Pinaceae</taxon>
        <taxon>Picea</taxon>
    </lineage>
</organism>
<geneLocation type="mitochondrion" evidence="1"/>
<gene>
    <name evidence="1" type="ORF">ABT39_MTgene4279</name>
</gene>
<keyword evidence="1" id="KW-0496">Mitochondrion</keyword>
<reference evidence="1" key="1">
    <citation type="journal article" date="2015" name="Genome Biol. Evol.">
        <title>Organellar Genomes of White Spruce (Picea glauca): Assembly and Annotation.</title>
        <authorList>
            <person name="Jackman S.D."/>
            <person name="Warren R.L."/>
            <person name="Gibb E.A."/>
            <person name="Vandervalk B.P."/>
            <person name="Mohamadi H."/>
            <person name="Chu J."/>
            <person name="Raymond A."/>
            <person name="Pleasance S."/>
            <person name="Coope R."/>
            <person name="Wildung M.R."/>
            <person name="Ritland C.E."/>
            <person name="Bousquet J."/>
            <person name="Jones S.J."/>
            <person name="Bohlmann J."/>
            <person name="Birol I."/>
        </authorList>
    </citation>
    <scope>NUCLEOTIDE SEQUENCE [LARGE SCALE GENOMIC DNA]</scope>
    <source>
        <tissue evidence="1">Flushing bud</tissue>
    </source>
</reference>
<dbReference type="EMBL" id="LKAM01000004">
    <property type="protein sequence ID" value="KUM48943.1"/>
    <property type="molecule type" value="Genomic_DNA"/>
</dbReference>